<evidence type="ECO:0000256" key="7">
    <source>
        <dbReference type="ARBA" id="ARBA00023098"/>
    </source>
</evidence>
<evidence type="ECO:0000256" key="8">
    <source>
        <dbReference type="ARBA" id="ARBA00023136"/>
    </source>
</evidence>
<feature type="domain" description="Phosphatidylinositol-specific phospholipase C X" evidence="11">
    <location>
        <begin position="748"/>
        <end position="893"/>
    </location>
</feature>
<dbReference type="SUPFAM" id="SSF51695">
    <property type="entry name" value="PLC-like phosphodiesterases"/>
    <property type="match status" value="1"/>
</dbReference>
<dbReference type="GO" id="GO:0051209">
    <property type="term" value="P:release of sequestered calcium ion into cytosol"/>
    <property type="evidence" value="ECO:0007669"/>
    <property type="project" value="TreeGrafter"/>
</dbReference>
<keyword evidence="7 9" id="KW-0443">Lipid metabolism</keyword>
<evidence type="ECO:0000259" key="11">
    <source>
        <dbReference type="SMART" id="SM00148"/>
    </source>
</evidence>
<dbReference type="GO" id="GO:0004435">
    <property type="term" value="F:phosphatidylinositol-4,5-bisphosphate phospholipase C activity"/>
    <property type="evidence" value="ECO:0007669"/>
    <property type="project" value="UniProtKB-EC"/>
</dbReference>
<proteinExistence type="predicted"/>
<organism evidence="12">
    <name type="scientific">Chrysotila carterae</name>
    <name type="common">Marine alga</name>
    <name type="synonym">Syracosphaera carterae</name>
    <dbReference type="NCBI Taxonomy" id="13221"/>
    <lineage>
        <taxon>Eukaryota</taxon>
        <taxon>Haptista</taxon>
        <taxon>Haptophyta</taxon>
        <taxon>Prymnesiophyceae</taxon>
        <taxon>Isochrysidales</taxon>
        <taxon>Isochrysidaceae</taxon>
        <taxon>Chrysotila</taxon>
    </lineage>
</organism>
<comment type="subcellular location">
    <subcellularLocation>
        <location evidence="1">Membrane</location>
    </subcellularLocation>
</comment>
<dbReference type="SUPFAM" id="SSF53822">
    <property type="entry name" value="Periplasmic binding protein-like I"/>
    <property type="match status" value="1"/>
</dbReference>
<accession>A0A7S4F923</accession>
<evidence type="ECO:0000256" key="10">
    <source>
        <dbReference type="SAM" id="MobiDB-lite"/>
    </source>
</evidence>
<dbReference type="InterPro" id="IPR001828">
    <property type="entry name" value="ANF_lig-bd_rcpt"/>
</dbReference>
<evidence type="ECO:0000256" key="9">
    <source>
        <dbReference type="RuleBase" id="RU361133"/>
    </source>
</evidence>
<dbReference type="PANTHER" id="PTHR10336:SF36">
    <property type="entry name" value="1-PHOSPHATIDYLINOSITOL 4,5-BISPHOSPHATE PHOSPHODIESTERASE BETA-4"/>
    <property type="match status" value="1"/>
</dbReference>
<feature type="compositionally biased region" description="Pro residues" evidence="10">
    <location>
        <begin position="414"/>
        <end position="430"/>
    </location>
</feature>
<dbReference type="GO" id="GO:0048015">
    <property type="term" value="P:phosphatidylinositol-mediated signaling"/>
    <property type="evidence" value="ECO:0007669"/>
    <property type="project" value="TreeGrafter"/>
</dbReference>
<evidence type="ECO:0000256" key="2">
    <source>
        <dbReference type="ARBA" id="ARBA00012368"/>
    </source>
</evidence>
<dbReference type="GO" id="GO:0016020">
    <property type="term" value="C:membrane"/>
    <property type="evidence" value="ECO:0007669"/>
    <property type="project" value="UniProtKB-SubCell"/>
</dbReference>
<feature type="region of interest" description="Disordered" evidence="10">
    <location>
        <begin position="408"/>
        <end position="430"/>
    </location>
</feature>
<evidence type="ECO:0000256" key="5">
    <source>
        <dbReference type="ARBA" id="ARBA00022963"/>
    </source>
</evidence>
<name>A0A7S4F923_CHRCT</name>
<dbReference type="PROSITE" id="PS50007">
    <property type="entry name" value="PIPLC_X_DOMAIN"/>
    <property type="match status" value="1"/>
</dbReference>
<dbReference type="Gene3D" id="3.40.50.2300">
    <property type="match status" value="2"/>
</dbReference>
<keyword evidence="6" id="KW-1133">Transmembrane helix</keyword>
<dbReference type="Gene3D" id="3.20.20.190">
    <property type="entry name" value="Phosphatidylinositol (PI) phosphodiesterase"/>
    <property type="match status" value="1"/>
</dbReference>
<dbReference type="InterPro" id="IPR028082">
    <property type="entry name" value="Peripla_BP_I"/>
</dbReference>
<evidence type="ECO:0000256" key="4">
    <source>
        <dbReference type="ARBA" id="ARBA00022801"/>
    </source>
</evidence>
<dbReference type="InterPro" id="IPR017946">
    <property type="entry name" value="PLC-like_Pdiesterase_TIM-brl"/>
</dbReference>
<evidence type="ECO:0000256" key="3">
    <source>
        <dbReference type="ARBA" id="ARBA00022692"/>
    </source>
</evidence>
<reference evidence="12" key="1">
    <citation type="submission" date="2021-01" db="EMBL/GenBank/DDBJ databases">
        <authorList>
            <person name="Corre E."/>
            <person name="Pelletier E."/>
            <person name="Niang G."/>
            <person name="Scheremetjew M."/>
            <person name="Finn R."/>
            <person name="Kale V."/>
            <person name="Holt S."/>
            <person name="Cochrane G."/>
            <person name="Meng A."/>
            <person name="Brown T."/>
            <person name="Cohen L."/>
        </authorList>
    </citation>
    <scope>NUCLEOTIDE SEQUENCE</scope>
    <source>
        <strain evidence="12">CCMP645</strain>
    </source>
</reference>
<gene>
    <name evidence="12" type="ORF">PCAR00345_LOCUS34140</name>
</gene>
<keyword evidence="4 9" id="KW-0378">Hydrolase</keyword>
<sequence>MQHFNERDGRFVPAFSSPLTHACNKNLSLDGLIDTRSTVPPALLGLVRALRNSGGHPRLIIGPGRSEVSLAVSTMAGFLGIPVISYSSTSPLLSSAARYPFFMRSIPTDEGEASAICTFWRSEMQFTAAAVLYAQDTYGIGFAALLRHHCVDTYTMRIHMLSFEASTHETLVASVESLRNSGLNAVLIVGVGPENTWAIEEAVAQGLLRRSPTSVWAIAGGASPSDLHALSSAAKEAADGSIRVATMGATETNPLWRRFVQEWPLFTPPAHSDSLPANWSTAESVFANFNINASSVARDIGTYMYDAVAAAGLLACAASPQGPLSSTFTSDLFDARSSTHFAGLTGNVSFDKNGDRTVTRVSVSLSNVLYDVHTGKFNFVGKATIQGGLVKWTAGRRDLVYNFRSTEEPVAQLKPPPPPLPPPTPPPLPPPSSTVVTARFLAILVIAVVLVGAACCSCFCGCVFKLRVVSRRFGVRPQALLSLIARRRLRRLRRFKHFPLRSLQKPQVPRGTSSSLELPLQGHEQLRTLFRKYSGDDARMVLGDWLRFCREQQKEADEAAATEAFLRVVTGADLAHVEPSHASGQTFRLRNVIKHFTIARQSDTQSFRRPRASVGIDECSHSPAGQGLLQRSSLASFSSKAVHAQRGSCAQKVPFNSVFGSAAHDGNSVSTKNAGSTPPRFRLSNVLHSSLAQARGLNGQRSSTRSSVGQSTVGKAEAAASLRFEEFARFILSGDNKVACPNILAPQGSLDKPFGNYWIASSHNTYLTGHQLTSESTADMYRRQLLQGCRCVEIDIWDGARGDPDVTHGYTLVTREKLSAVVAAIWQEAFTVSDTPLIISLEVRCSPKQQARAAQIISSRLGDLLFKPADEGAGELMYLPVEMLKRRIILKGKSAEGRRLTRALLGETLVDRAEKPMASELPRSNWLRSNRPRMCVAAPTSI</sequence>
<keyword evidence="5 9" id="KW-0442">Lipid degradation</keyword>
<comment type="catalytic activity">
    <reaction evidence="9">
        <text>a 1,2-diacyl-sn-glycero-3-phospho-(1D-myo-inositol-4,5-bisphosphate) + H2O = 1D-myo-inositol 1,4,5-trisphosphate + a 1,2-diacyl-sn-glycerol + H(+)</text>
        <dbReference type="Rhea" id="RHEA:33179"/>
        <dbReference type="ChEBI" id="CHEBI:15377"/>
        <dbReference type="ChEBI" id="CHEBI:15378"/>
        <dbReference type="ChEBI" id="CHEBI:17815"/>
        <dbReference type="ChEBI" id="CHEBI:58456"/>
        <dbReference type="ChEBI" id="CHEBI:203600"/>
        <dbReference type="EC" id="3.1.4.11"/>
    </reaction>
</comment>
<keyword evidence="8" id="KW-0472">Membrane</keyword>
<evidence type="ECO:0000256" key="6">
    <source>
        <dbReference type="ARBA" id="ARBA00022989"/>
    </source>
</evidence>
<dbReference type="AlphaFoldDB" id="A0A7S4F923"/>
<dbReference type="SMART" id="SM00148">
    <property type="entry name" value="PLCXc"/>
    <property type="match status" value="1"/>
</dbReference>
<dbReference type="InterPro" id="IPR000909">
    <property type="entry name" value="PLipase_C_PInositol-sp_X_dom"/>
</dbReference>
<keyword evidence="3" id="KW-0812">Transmembrane</keyword>
<dbReference type="GO" id="GO:0016042">
    <property type="term" value="P:lipid catabolic process"/>
    <property type="evidence" value="ECO:0007669"/>
    <property type="project" value="UniProtKB-KW"/>
</dbReference>
<protein>
    <recommendedName>
        <fullName evidence="2 9">Phosphoinositide phospholipase C</fullName>
        <ecNumber evidence="2 9">3.1.4.11</ecNumber>
    </recommendedName>
</protein>
<dbReference type="InterPro" id="IPR001192">
    <property type="entry name" value="PI-PLC_fam"/>
</dbReference>
<dbReference type="PRINTS" id="PR00390">
    <property type="entry name" value="PHPHLIPASEC"/>
</dbReference>
<dbReference type="Pfam" id="PF00388">
    <property type="entry name" value="PI-PLC-X"/>
    <property type="match status" value="1"/>
</dbReference>
<dbReference type="PANTHER" id="PTHR10336">
    <property type="entry name" value="PHOSPHOINOSITIDE-SPECIFIC PHOSPHOLIPASE C FAMILY PROTEIN"/>
    <property type="match status" value="1"/>
</dbReference>
<evidence type="ECO:0000313" key="12">
    <source>
        <dbReference type="EMBL" id="CAE0781476.1"/>
    </source>
</evidence>
<dbReference type="EMBL" id="HBIZ01053375">
    <property type="protein sequence ID" value="CAE0781476.1"/>
    <property type="molecule type" value="Transcribed_RNA"/>
</dbReference>
<dbReference type="Pfam" id="PF01094">
    <property type="entry name" value="ANF_receptor"/>
    <property type="match status" value="1"/>
</dbReference>
<dbReference type="CDD" id="cd08558">
    <property type="entry name" value="PI-PLCc_eukaryota"/>
    <property type="match status" value="1"/>
</dbReference>
<dbReference type="EC" id="3.1.4.11" evidence="2 9"/>
<evidence type="ECO:0000256" key="1">
    <source>
        <dbReference type="ARBA" id="ARBA00004370"/>
    </source>
</evidence>